<dbReference type="FunFam" id="3.90.79.10:FF:000014">
    <property type="entry name" value="8-oxo-dGTP diphosphatase MutT"/>
    <property type="match status" value="1"/>
</dbReference>
<evidence type="ECO:0000256" key="2">
    <source>
        <dbReference type="ARBA" id="ARBA00005582"/>
    </source>
</evidence>
<evidence type="ECO:0000313" key="21">
    <source>
        <dbReference type="Proteomes" id="UP000032352"/>
    </source>
</evidence>
<dbReference type="EMBL" id="CP059733">
    <property type="protein sequence ID" value="WDE06041.1"/>
    <property type="molecule type" value="Genomic_DNA"/>
</dbReference>
<evidence type="ECO:0000256" key="6">
    <source>
        <dbReference type="ARBA" id="ARBA00022763"/>
    </source>
</evidence>
<dbReference type="PROSITE" id="PS00893">
    <property type="entry name" value="NUDIX_BOX"/>
    <property type="match status" value="1"/>
</dbReference>
<evidence type="ECO:0000256" key="1">
    <source>
        <dbReference type="ARBA" id="ARBA00001946"/>
    </source>
</evidence>
<dbReference type="PROSITE" id="PS51462">
    <property type="entry name" value="NUDIX"/>
    <property type="match status" value="1"/>
</dbReference>
<dbReference type="InterPro" id="IPR020476">
    <property type="entry name" value="Nudix_hydrolase"/>
</dbReference>
<dbReference type="Proteomes" id="UP000032352">
    <property type="component" value="Chromosome"/>
</dbReference>
<dbReference type="Pfam" id="PF14815">
    <property type="entry name" value="NUDIX_4"/>
    <property type="match status" value="1"/>
</dbReference>
<name>A0AAE9Z3B9_9GAMM</name>
<feature type="domain" description="Nudix hydrolase" evidence="19">
    <location>
        <begin position="3"/>
        <end position="128"/>
    </location>
</feature>
<evidence type="ECO:0000256" key="3">
    <source>
        <dbReference type="ARBA" id="ARBA00022457"/>
    </source>
</evidence>
<evidence type="ECO:0000256" key="10">
    <source>
        <dbReference type="ARBA" id="ARBA00035861"/>
    </source>
</evidence>
<accession>A0AAE9Z3B9</accession>
<keyword evidence="3" id="KW-0515">Mutator protein</keyword>
<dbReference type="RefSeq" id="WP_044842369.1">
    <property type="nucleotide sequence ID" value="NZ_CP059733.1"/>
</dbReference>
<dbReference type="NCBIfam" id="TIGR00586">
    <property type="entry name" value="mutt"/>
    <property type="match status" value="1"/>
</dbReference>
<evidence type="ECO:0000256" key="18">
    <source>
        <dbReference type="PIRSR" id="PIRSR603561-2"/>
    </source>
</evidence>
<feature type="binding site" evidence="18">
    <location>
        <position position="37"/>
    </location>
    <ligand>
        <name>Mg(2+)</name>
        <dbReference type="ChEBI" id="CHEBI:18420"/>
    </ligand>
</feature>
<evidence type="ECO:0000256" key="11">
    <source>
        <dbReference type="ARBA" id="ARBA00036904"/>
    </source>
</evidence>
<dbReference type="InterPro" id="IPR047127">
    <property type="entry name" value="MutT-like"/>
</dbReference>
<feature type="binding site" evidence="17">
    <location>
        <begin position="34"/>
        <end position="37"/>
    </location>
    <ligand>
        <name>8-oxo-dGTP</name>
        <dbReference type="ChEBI" id="CHEBI:77896"/>
    </ligand>
</feature>
<dbReference type="InterPro" id="IPR020084">
    <property type="entry name" value="NUDIX_hydrolase_CS"/>
</dbReference>
<dbReference type="AlphaFoldDB" id="A0AAE9Z3B9"/>
<evidence type="ECO:0000256" key="7">
    <source>
        <dbReference type="ARBA" id="ARBA00022801"/>
    </source>
</evidence>
<dbReference type="InterPro" id="IPR029119">
    <property type="entry name" value="MutY_C"/>
</dbReference>
<evidence type="ECO:0000256" key="8">
    <source>
        <dbReference type="ARBA" id="ARBA00022842"/>
    </source>
</evidence>
<evidence type="ECO:0000313" key="20">
    <source>
        <dbReference type="EMBL" id="WDE06041.1"/>
    </source>
</evidence>
<keyword evidence="4" id="KW-0235">DNA replication</keyword>
<keyword evidence="5 18" id="KW-0479">Metal-binding</keyword>
<comment type="cofactor">
    <cofactor evidence="1 18">
        <name>Mg(2+)</name>
        <dbReference type="ChEBI" id="CHEBI:18420"/>
    </cofactor>
</comment>
<protein>
    <recommendedName>
        <fullName evidence="13">8-oxo-dGTP diphosphatase</fullName>
        <ecNumber evidence="12">3.6.1.55</ecNumber>
    </recommendedName>
    <alternativeName>
        <fullName evidence="16">7,8-dihydro-8-oxoguanine-triphosphatase</fullName>
    </alternativeName>
    <alternativeName>
        <fullName evidence="15">Mutator protein MutT</fullName>
    </alternativeName>
    <alternativeName>
        <fullName evidence="14">dGTP pyrophosphohydrolase</fullName>
    </alternativeName>
</protein>
<dbReference type="GO" id="GO:0008413">
    <property type="term" value="F:8-oxo-7,8-dihydroguanosine triphosphate pyrophosphatase activity"/>
    <property type="evidence" value="ECO:0007669"/>
    <property type="project" value="InterPro"/>
</dbReference>
<evidence type="ECO:0000256" key="16">
    <source>
        <dbReference type="ARBA" id="ARBA00042798"/>
    </source>
</evidence>
<dbReference type="GO" id="GO:0044716">
    <property type="term" value="F:8-oxo-GDP phosphatase activity"/>
    <property type="evidence" value="ECO:0007669"/>
    <property type="project" value="TreeGrafter"/>
</dbReference>
<comment type="similarity">
    <text evidence="2">Belongs to the Nudix hydrolase family.</text>
</comment>
<evidence type="ECO:0000256" key="4">
    <source>
        <dbReference type="ARBA" id="ARBA00022705"/>
    </source>
</evidence>
<evidence type="ECO:0000256" key="17">
    <source>
        <dbReference type="PIRSR" id="PIRSR603561-1"/>
    </source>
</evidence>
<dbReference type="GO" id="GO:0046872">
    <property type="term" value="F:metal ion binding"/>
    <property type="evidence" value="ECO:0007669"/>
    <property type="project" value="UniProtKB-KW"/>
</dbReference>
<evidence type="ECO:0000259" key="19">
    <source>
        <dbReference type="PROSITE" id="PS51462"/>
    </source>
</evidence>
<keyword evidence="6" id="KW-0227">DNA damage</keyword>
<evidence type="ECO:0000256" key="14">
    <source>
        <dbReference type="ARBA" id="ARBA00041592"/>
    </source>
</evidence>
<keyword evidence="7" id="KW-0378">Hydrolase</keyword>
<evidence type="ECO:0000256" key="12">
    <source>
        <dbReference type="ARBA" id="ARBA00038905"/>
    </source>
</evidence>
<feature type="binding site" evidence="17">
    <location>
        <position position="28"/>
    </location>
    <ligand>
        <name>8-oxo-dGTP</name>
        <dbReference type="ChEBI" id="CHEBI:77896"/>
    </ligand>
</feature>
<feature type="binding site" evidence="17">
    <location>
        <position position="119"/>
    </location>
    <ligand>
        <name>8-oxo-dGTP</name>
        <dbReference type="ChEBI" id="CHEBI:77896"/>
    </ligand>
</feature>
<keyword evidence="9" id="KW-0234">DNA repair</keyword>
<evidence type="ECO:0000256" key="13">
    <source>
        <dbReference type="ARBA" id="ARBA00040794"/>
    </source>
</evidence>
<gene>
    <name evidence="20" type="primary">mutT</name>
    <name evidence="20" type="ORF">SG34_003675</name>
</gene>
<dbReference type="InterPro" id="IPR015797">
    <property type="entry name" value="NUDIX_hydrolase-like_dom_sf"/>
</dbReference>
<sequence>MSKLVHVAVGVICREQQTFLTRRLEGTHMAGKWEFPGGKVETDETVAQALSRELKEEVGIDVLACSPLINIEHDYGVKKVLLEVFLVDQFQGEPQAQEGQEQQWLDVSALSEVDFPEANLEIVNKVKQYFFGEAV</sequence>
<keyword evidence="21" id="KW-1185">Reference proteome</keyword>
<dbReference type="InterPro" id="IPR000086">
    <property type="entry name" value="NUDIX_hydrolase_dom"/>
</dbReference>
<reference evidence="20 21" key="1">
    <citation type="journal article" date="2015" name="Genome Announc.">
        <title>Draft Genome Sequences of Marine Isolates of Thalassomonas viridans and Thalassomonas actiniarum.</title>
        <authorList>
            <person name="Olonade I."/>
            <person name="van Zyl L.J."/>
            <person name="Trindade M."/>
        </authorList>
    </citation>
    <scope>NUCLEOTIDE SEQUENCE [LARGE SCALE GENOMIC DNA]</scope>
    <source>
        <strain evidence="20 21">XOM25</strain>
    </source>
</reference>
<dbReference type="KEGG" id="tvd:SG34_003675"/>
<dbReference type="SUPFAM" id="SSF55811">
    <property type="entry name" value="Nudix"/>
    <property type="match status" value="1"/>
</dbReference>
<evidence type="ECO:0000256" key="9">
    <source>
        <dbReference type="ARBA" id="ARBA00023204"/>
    </source>
</evidence>
<feature type="binding site" evidence="18">
    <location>
        <position position="57"/>
    </location>
    <ligand>
        <name>Mg(2+)</name>
        <dbReference type="ChEBI" id="CHEBI:18420"/>
    </ligand>
</feature>
<dbReference type="Gene3D" id="3.90.79.10">
    <property type="entry name" value="Nucleoside Triphosphate Pyrophosphohydrolase"/>
    <property type="match status" value="1"/>
</dbReference>
<dbReference type="InterPro" id="IPR003561">
    <property type="entry name" value="Mutator_MutT"/>
</dbReference>
<dbReference type="PANTHER" id="PTHR47707">
    <property type="entry name" value="8-OXO-DGTP DIPHOSPHATASE"/>
    <property type="match status" value="1"/>
</dbReference>
<dbReference type="GO" id="GO:0044715">
    <property type="term" value="F:8-oxo-dGDP phosphatase activity"/>
    <property type="evidence" value="ECO:0007669"/>
    <property type="project" value="TreeGrafter"/>
</dbReference>
<comment type="catalytic activity">
    <reaction evidence="11">
        <text>8-oxo-GTP + H2O = 8-oxo-GMP + diphosphate + H(+)</text>
        <dbReference type="Rhea" id="RHEA:67616"/>
        <dbReference type="ChEBI" id="CHEBI:15377"/>
        <dbReference type="ChEBI" id="CHEBI:15378"/>
        <dbReference type="ChEBI" id="CHEBI:33019"/>
        <dbReference type="ChEBI" id="CHEBI:143553"/>
        <dbReference type="ChEBI" id="CHEBI:145694"/>
    </reaction>
</comment>
<feature type="binding site" evidence="17">
    <location>
        <position position="23"/>
    </location>
    <ligand>
        <name>8-oxo-dGTP</name>
        <dbReference type="ChEBI" id="CHEBI:77896"/>
    </ligand>
</feature>
<dbReference type="EC" id="3.6.1.55" evidence="12"/>
<dbReference type="GO" id="GO:0035539">
    <property type="term" value="F:8-oxo-7,8-dihydrodeoxyguanosine triphosphate pyrophosphatase activity"/>
    <property type="evidence" value="ECO:0007669"/>
    <property type="project" value="UniProtKB-EC"/>
</dbReference>
<reference evidence="20 21" key="2">
    <citation type="journal article" date="2022" name="Mar. Drugs">
        <title>Bioassay-Guided Fractionation Leads to the Detection of Cholic Acid Generated by the Rare Thalassomonas sp.</title>
        <authorList>
            <person name="Pheiffer F."/>
            <person name="Schneider Y.K."/>
            <person name="Hansen E.H."/>
            <person name="Andersen J.H."/>
            <person name="Isaksson J."/>
            <person name="Busche T."/>
            <person name="R C."/>
            <person name="Kalinowski J."/>
            <person name="Zyl L.V."/>
            <person name="Trindade M."/>
        </authorList>
    </citation>
    <scope>NUCLEOTIDE SEQUENCE [LARGE SCALE GENOMIC DNA]</scope>
    <source>
        <strain evidence="20 21">XOM25</strain>
    </source>
</reference>
<dbReference type="GO" id="GO:0006281">
    <property type="term" value="P:DNA repair"/>
    <property type="evidence" value="ECO:0007669"/>
    <property type="project" value="UniProtKB-KW"/>
</dbReference>
<evidence type="ECO:0000256" key="15">
    <source>
        <dbReference type="ARBA" id="ARBA00041979"/>
    </source>
</evidence>
<dbReference type="CDD" id="cd03425">
    <property type="entry name" value="NUDIX_MutT_NudA_like"/>
    <property type="match status" value="1"/>
</dbReference>
<dbReference type="GO" id="GO:0006260">
    <property type="term" value="P:DNA replication"/>
    <property type="evidence" value="ECO:0007669"/>
    <property type="project" value="UniProtKB-KW"/>
</dbReference>
<evidence type="ECO:0000256" key="5">
    <source>
        <dbReference type="ARBA" id="ARBA00022723"/>
    </source>
</evidence>
<comment type="catalytic activity">
    <reaction evidence="10">
        <text>8-oxo-dGTP + H2O = 8-oxo-dGMP + diphosphate + H(+)</text>
        <dbReference type="Rhea" id="RHEA:31575"/>
        <dbReference type="ChEBI" id="CHEBI:15377"/>
        <dbReference type="ChEBI" id="CHEBI:15378"/>
        <dbReference type="ChEBI" id="CHEBI:33019"/>
        <dbReference type="ChEBI" id="CHEBI:63224"/>
        <dbReference type="ChEBI" id="CHEBI:77896"/>
        <dbReference type="EC" id="3.6.1.55"/>
    </reaction>
</comment>
<proteinExistence type="inferred from homology"/>
<dbReference type="PANTHER" id="PTHR47707:SF1">
    <property type="entry name" value="NUDIX HYDROLASE FAMILY PROTEIN"/>
    <property type="match status" value="1"/>
</dbReference>
<keyword evidence="8 18" id="KW-0460">Magnesium</keyword>
<organism evidence="20 21">
    <name type="scientific">Thalassomonas viridans</name>
    <dbReference type="NCBI Taxonomy" id="137584"/>
    <lineage>
        <taxon>Bacteria</taxon>
        <taxon>Pseudomonadati</taxon>
        <taxon>Pseudomonadota</taxon>
        <taxon>Gammaproteobacteria</taxon>
        <taxon>Alteromonadales</taxon>
        <taxon>Colwelliaceae</taxon>
        <taxon>Thalassomonas</taxon>
    </lineage>
</organism>
<dbReference type="PRINTS" id="PR00502">
    <property type="entry name" value="NUDIXFAMILY"/>
</dbReference>